<sequence>MSLKAFLVFCTKASSISAFQTSLFPATHPAFPGESQGVPRSDELYLGLVQGLLQWKLEASQEVIRCRATSAEFLLDVRAPRPVRLSLAALWSKLISAARTFDNRSAARNCMTLCDRVTVATQEDSSLPLLLLSRFPHNSDSPAPMVYVGYGIS</sequence>
<evidence type="ECO:0000256" key="1">
    <source>
        <dbReference type="SAM" id="SignalP"/>
    </source>
</evidence>
<feature type="chain" id="PRO_5020622666" evidence="1">
    <location>
        <begin position="19"/>
        <end position="153"/>
    </location>
</feature>
<proteinExistence type="predicted"/>
<accession>A0A4U5TYC6</accession>
<evidence type="ECO:0000313" key="2">
    <source>
        <dbReference type="EMBL" id="TKS65435.1"/>
    </source>
</evidence>
<dbReference type="EMBL" id="ML240764">
    <property type="protein sequence ID" value="TKS65435.1"/>
    <property type="molecule type" value="Genomic_DNA"/>
</dbReference>
<reference evidence="2 3" key="1">
    <citation type="submission" date="2019-01" db="EMBL/GenBank/DDBJ databases">
        <title>Genome Assembly of Collichthys lucidus.</title>
        <authorList>
            <person name="Cai M."/>
            <person name="Xiao S."/>
        </authorList>
    </citation>
    <scope>NUCLEOTIDE SEQUENCE [LARGE SCALE GENOMIC DNA]</scope>
    <source>
        <strain evidence="2">JT15FE1705JMU</strain>
        <tissue evidence="2">Muscle</tissue>
    </source>
</reference>
<evidence type="ECO:0000313" key="3">
    <source>
        <dbReference type="Proteomes" id="UP000298787"/>
    </source>
</evidence>
<organism evidence="2 3">
    <name type="scientific">Collichthys lucidus</name>
    <name type="common">Big head croaker</name>
    <name type="synonym">Sciaena lucida</name>
    <dbReference type="NCBI Taxonomy" id="240159"/>
    <lineage>
        <taxon>Eukaryota</taxon>
        <taxon>Metazoa</taxon>
        <taxon>Chordata</taxon>
        <taxon>Craniata</taxon>
        <taxon>Vertebrata</taxon>
        <taxon>Euteleostomi</taxon>
        <taxon>Actinopterygii</taxon>
        <taxon>Neopterygii</taxon>
        <taxon>Teleostei</taxon>
        <taxon>Neoteleostei</taxon>
        <taxon>Acanthomorphata</taxon>
        <taxon>Eupercaria</taxon>
        <taxon>Sciaenidae</taxon>
        <taxon>Collichthys</taxon>
    </lineage>
</organism>
<keyword evidence="3" id="KW-1185">Reference proteome</keyword>
<name>A0A4U5TYC6_COLLU</name>
<gene>
    <name evidence="2" type="ORF">D9C73_027811</name>
</gene>
<dbReference type="Proteomes" id="UP000298787">
    <property type="component" value="Unassembled WGS sequence"/>
</dbReference>
<feature type="signal peptide" evidence="1">
    <location>
        <begin position="1"/>
        <end position="18"/>
    </location>
</feature>
<protein>
    <submittedName>
        <fullName evidence="2">Uncharacterized protein</fullName>
    </submittedName>
</protein>
<dbReference type="AlphaFoldDB" id="A0A4U5TYC6"/>
<keyword evidence="1" id="KW-0732">Signal</keyword>